<dbReference type="InterPro" id="IPR023578">
    <property type="entry name" value="Ras_GEF_dom_sf"/>
</dbReference>
<dbReference type="PROSITE" id="PS50009">
    <property type="entry name" value="RASGEF_CAT"/>
    <property type="match status" value="1"/>
</dbReference>
<protein>
    <recommendedName>
        <fullName evidence="12">Rap guanine nucleotide exchange factor 2</fullName>
    </recommendedName>
</protein>
<dbReference type="Proteomes" id="UP000076420">
    <property type="component" value="Unassembled WGS sequence"/>
</dbReference>
<dbReference type="CDD" id="cd00155">
    <property type="entry name" value="RasGEF"/>
    <property type="match status" value="1"/>
</dbReference>
<dbReference type="Pfam" id="PF00595">
    <property type="entry name" value="PDZ"/>
    <property type="match status" value="1"/>
</dbReference>
<feature type="compositionally biased region" description="Low complexity" evidence="4">
    <location>
        <begin position="1487"/>
        <end position="1509"/>
    </location>
</feature>
<dbReference type="PROSITE" id="PS50212">
    <property type="entry name" value="RASGEF_NTER"/>
    <property type="match status" value="1"/>
</dbReference>
<evidence type="ECO:0000256" key="4">
    <source>
        <dbReference type="SAM" id="MobiDB-lite"/>
    </source>
</evidence>
<proteinExistence type="inferred from homology"/>
<dbReference type="Gene3D" id="2.60.120.10">
    <property type="entry name" value="Jelly Rolls"/>
    <property type="match status" value="1"/>
</dbReference>
<evidence type="ECO:0000256" key="3">
    <source>
        <dbReference type="PROSITE-ProRule" id="PRU00168"/>
    </source>
</evidence>
<dbReference type="CDD" id="cd00038">
    <property type="entry name" value="CAP_ED"/>
    <property type="match status" value="1"/>
</dbReference>
<evidence type="ECO:0000259" key="8">
    <source>
        <dbReference type="PROSITE" id="PS50200"/>
    </source>
</evidence>
<dbReference type="Gene3D" id="1.10.840.10">
    <property type="entry name" value="Ras guanine-nucleotide exchange factors catalytic domain"/>
    <property type="match status" value="1"/>
</dbReference>
<dbReference type="KEGG" id="bgt:106054959"/>
<dbReference type="SMART" id="SM00314">
    <property type="entry name" value="RA"/>
    <property type="match status" value="1"/>
</dbReference>
<dbReference type="InterPro" id="IPR001895">
    <property type="entry name" value="RASGEF_cat_dom"/>
</dbReference>
<dbReference type="SMART" id="SM00147">
    <property type="entry name" value="RasGEF"/>
    <property type="match status" value="1"/>
</dbReference>
<dbReference type="CDD" id="cd06755">
    <property type="entry name" value="PDZ_RapGEF2_RapGEF6-like"/>
    <property type="match status" value="1"/>
</dbReference>
<feature type="domain" description="PDZ" evidence="7">
    <location>
        <begin position="760"/>
        <end position="831"/>
    </location>
</feature>
<dbReference type="Pfam" id="PF00617">
    <property type="entry name" value="RasGEF"/>
    <property type="match status" value="1"/>
</dbReference>
<name>A0A2C9LIH1_BIOGL</name>
<dbReference type="InterPro" id="IPR008937">
    <property type="entry name" value="Ras-like_GEF"/>
</dbReference>
<dbReference type="InterPro" id="IPR001478">
    <property type="entry name" value="PDZ"/>
</dbReference>
<dbReference type="GO" id="GO:0007265">
    <property type="term" value="P:Ras protein signal transduction"/>
    <property type="evidence" value="ECO:0007669"/>
    <property type="project" value="TreeGrafter"/>
</dbReference>
<dbReference type="SUPFAM" id="SSF50156">
    <property type="entry name" value="PDZ domain-like"/>
    <property type="match status" value="1"/>
</dbReference>
<feature type="compositionally biased region" description="Pro residues" evidence="4">
    <location>
        <begin position="1576"/>
        <end position="1588"/>
    </location>
</feature>
<dbReference type="PROSITE" id="PS50042">
    <property type="entry name" value="CNMP_BINDING_3"/>
    <property type="match status" value="1"/>
</dbReference>
<dbReference type="InterPro" id="IPR014710">
    <property type="entry name" value="RmlC-like_jellyroll"/>
</dbReference>
<reference evidence="10" key="1">
    <citation type="submission" date="2020-05" db="UniProtKB">
        <authorList>
            <consortium name="EnsemblMetazoa"/>
        </authorList>
    </citation>
    <scope>IDENTIFICATION</scope>
    <source>
        <strain evidence="10">BB02</strain>
    </source>
</reference>
<feature type="compositionally biased region" description="Acidic residues" evidence="4">
    <location>
        <begin position="1634"/>
        <end position="1643"/>
    </location>
</feature>
<evidence type="ECO:0000256" key="1">
    <source>
        <dbReference type="ARBA" id="ARBA00010829"/>
    </source>
</evidence>
<dbReference type="Gene3D" id="3.10.20.90">
    <property type="entry name" value="Phosphatidylinositol 3-kinase Catalytic Subunit, Chain A, domain 1"/>
    <property type="match status" value="1"/>
</dbReference>
<dbReference type="OrthoDB" id="21144at2759"/>
<dbReference type="SUPFAM" id="SSF48366">
    <property type="entry name" value="Ras GEF"/>
    <property type="match status" value="1"/>
</dbReference>
<dbReference type="PROSITE" id="PS50200">
    <property type="entry name" value="RA"/>
    <property type="match status" value="1"/>
</dbReference>
<evidence type="ECO:0000313" key="10">
    <source>
        <dbReference type="EnsemblMetazoa" id="BGLB031369-PC"/>
    </source>
</evidence>
<dbReference type="PANTHER" id="PTHR23113:SF249">
    <property type="entry name" value="RAP GUANINE NUCLEOTIDE EXCHANGE FACTOR 6"/>
    <property type="match status" value="1"/>
</dbReference>
<feature type="region of interest" description="Disordered" evidence="4">
    <location>
        <begin position="1382"/>
        <end position="1403"/>
    </location>
</feature>
<dbReference type="CDD" id="cd01785">
    <property type="entry name" value="RA_PDZ-GEF1"/>
    <property type="match status" value="1"/>
</dbReference>
<organism evidence="10 11">
    <name type="scientific">Biomphalaria glabrata</name>
    <name type="common">Bloodfluke planorb</name>
    <name type="synonym">Freshwater snail</name>
    <dbReference type="NCBI Taxonomy" id="6526"/>
    <lineage>
        <taxon>Eukaryota</taxon>
        <taxon>Metazoa</taxon>
        <taxon>Spiralia</taxon>
        <taxon>Lophotrochozoa</taxon>
        <taxon>Mollusca</taxon>
        <taxon>Gastropoda</taxon>
        <taxon>Heterobranchia</taxon>
        <taxon>Euthyneura</taxon>
        <taxon>Panpulmonata</taxon>
        <taxon>Hygrophila</taxon>
        <taxon>Lymnaeoidea</taxon>
        <taxon>Planorbidae</taxon>
        <taxon>Biomphalaria</taxon>
    </lineage>
</organism>
<dbReference type="InterPro" id="IPR000159">
    <property type="entry name" value="RA_dom"/>
</dbReference>
<dbReference type="PANTHER" id="PTHR23113">
    <property type="entry name" value="GUANINE NUCLEOTIDE EXCHANGE FACTOR"/>
    <property type="match status" value="1"/>
</dbReference>
<dbReference type="GO" id="GO:0005085">
    <property type="term" value="F:guanyl-nucleotide exchange factor activity"/>
    <property type="evidence" value="ECO:0007669"/>
    <property type="project" value="UniProtKB-KW"/>
</dbReference>
<dbReference type="VEuPathDB" id="VectorBase:BGLB031369"/>
<feature type="region of interest" description="Disordered" evidence="4">
    <location>
        <begin position="450"/>
        <end position="487"/>
    </location>
</feature>
<feature type="region of interest" description="Disordered" evidence="4">
    <location>
        <begin position="1432"/>
        <end position="1524"/>
    </location>
</feature>
<evidence type="ECO:0000256" key="2">
    <source>
        <dbReference type="ARBA" id="ARBA00022658"/>
    </source>
</evidence>
<evidence type="ECO:0000259" key="6">
    <source>
        <dbReference type="PROSITE" id="PS50042"/>
    </source>
</evidence>
<feature type="region of interest" description="Disordered" evidence="4">
    <location>
        <begin position="849"/>
        <end position="907"/>
    </location>
</feature>
<evidence type="ECO:0000259" key="5">
    <source>
        <dbReference type="PROSITE" id="PS50009"/>
    </source>
</evidence>
<dbReference type="STRING" id="6526.A0A2C9LIH1"/>
<dbReference type="PROSITE" id="PS00720">
    <property type="entry name" value="RASGEF"/>
    <property type="match status" value="1"/>
</dbReference>
<dbReference type="EnsemblMetazoa" id="BGLB031369-RC">
    <property type="protein sequence ID" value="BGLB031369-PC"/>
    <property type="gene ID" value="BGLB031369"/>
</dbReference>
<dbReference type="Gene3D" id="1.20.870.10">
    <property type="entry name" value="Son of sevenless (SoS) protein Chain: S domain 1"/>
    <property type="match status" value="1"/>
</dbReference>
<feature type="region of interest" description="Disordered" evidence="4">
    <location>
        <begin position="1569"/>
        <end position="1588"/>
    </location>
</feature>
<dbReference type="SMART" id="SM00229">
    <property type="entry name" value="RasGEFN"/>
    <property type="match status" value="1"/>
</dbReference>
<dbReference type="InterPro" id="IPR036964">
    <property type="entry name" value="RASGEF_cat_dom_sf"/>
</dbReference>
<feature type="domain" description="Ras-associating" evidence="8">
    <location>
        <begin position="990"/>
        <end position="1084"/>
    </location>
</feature>
<evidence type="ECO:0000259" key="7">
    <source>
        <dbReference type="PROSITE" id="PS50106"/>
    </source>
</evidence>
<dbReference type="PROSITE" id="PS50106">
    <property type="entry name" value="PDZ"/>
    <property type="match status" value="1"/>
</dbReference>
<accession>A0A2C9LIH1</accession>
<keyword evidence="2 3" id="KW-0344">Guanine-nucleotide releasing factor</keyword>
<evidence type="ECO:0008006" key="12">
    <source>
        <dbReference type="Google" id="ProtNLM"/>
    </source>
</evidence>
<dbReference type="RefSeq" id="XP_013066503.2">
    <property type="nucleotide sequence ID" value="XM_013211049.2"/>
</dbReference>
<dbReference type="InterPro" id="IPR019804">
    <property type="entry name" value="Ras_G-nucl-exch_fac_CS"/>
</dbReference>
<dbReference type="VEuPathDB" id="VectorBase:BGLAX_050704"/>
<feature type="compositionally biased region" description="Basic and acidic residues" evidence="4">
    <location>
        <begin position="895"/>
        <end position="906"/>
    </location>
</feature>
<dbReference type="GO" id="GO:0016324">
    <property type="term" value="C:apical plasma membrane"/>
    <property type="evidence" value="ECO:0007669"/>
    <property type="project" value="TreeGrafter"/>
</dbReference>
<dbReference type="CDD" id="cd06224">
    <property type="entry name" value="REM"/>
    <property type="match status" value="1"/>
</dbReference>
<feature type="region of interest" description="Disordered" evidence="4">
    <location>
        <begin position="929"/>
        <end position="967"/>
    </location>
</feature>
<dbReference type="SUPFAM" id="SSF54236">
    <property type="entry name" value="Ubiquitin-like"/>
    <property type="match status" value="1"/>
</dbReference>
<dbReference type="InterPro" id="IPR018490">
    <property type="entry name" value="cNMP-bd_dom_sf"/>
</dbReference>
<evidence type="ECO:0000313" key="11">
    <source>
        <dbReference type="Proteomes" id="UP000076420"/>
    </source>
</evidence>
<dbReference type="Pfam" id="PF00788">
    <property type="entry name" value="RA"/>
    <property type="match status" value="1"/>
</dbReference>
<dbReference type="SMART" id="SM00228">
    <property type="entry name" value="PDZ"/>
    <property type="match status" value="1"/>
</dbReference>
<feature type="compositionally biased region" description="Low complexity" evidence="4">
    <location>
        <begin position="421"/>
        <end position="432"/>
    </location>
</feature>
<feature type="domain" description="Ras-GEF" evidence="5">
    <location>
        <begin position="1109"/>
        <end position="1336"/>
    </location>
</feature>
<comment type="similarity">
    <text evidence="1">Belongs to the RAPGEF2 family.</text>
</comment>
<dbReference type="InterPro" id="IPR036034">
    <property type="entry name" value="PDZ_sf"/>
</dbReference>
<feature type="domain" description="N-terminal Ras-GEF" evidence="9">
    <location>
        <begin position="636"/>
        <end position="750"/>
    </location>
</feature>
<gene>
    <name evidence="10" type="primary">106054959</name>
</gene>
<evidence type="ECO:0000259" key="9">
    <source>
        <dbReference type="PROSITE" id="PS50212"/>
    </source>
</evidence>
<dbReference type="InterPro" id="IPR000651">
    <property type="entry name" value="Ras-like_Gua-exchang_fac_N"/>
</dbReference>
<dbReference type="InterPro" id="IPR029071">
    <property type="entry name" value="Ubiquitin-like_domsf"/>
</dbReference>
<dbReference type="SMART" id="SM00100">
    <property type="entry name" value="cNMP"/>
    <property type="match status" value="1"/>
</dbReference>
<feature type="compositionally biased region" description="Low complexity" evidence="4">
    <location>
        <begin position="945"/>
        <end position="959"/>
    </location>
</feature>
<dbReference type="InterPro" id="IPR000595">
    <property type="entry name" value="cNMP-bd_dom"/>
</dbReference>
<sequence length="1643" mass="184521">MMGDRRKTLNNPRGANQGVNTRLLVVSGNVQDWIYVDNRHQRRARLVLCPRPLRSLNGCVRGGQYMVVGQSRTATTGRYRPPDSSNRTAIMPKTEQEHWAVDKGGGGRPVAHVRSVSCPVETVDGVRDQQFVSNVWHLGNRYFTSRPYFMNKGVFDLSTQHLYRLFLVPSTSMNPLNSSIASHQTPRQPFHCHSTTMAGVKNVAPLSGFQETDLDQDVQIETSPSGKWTQQSPSRIQRPLESPGYKLEPYLSEPHSGSHHISYDQDNMPNTRMLLKQACSPCQDIIVKTPDDCDEVFWPTPLTQSSSKGAALSFGRRSQNSLRRTSECLTLEASEMIVIDYPDAATLKSSNSKAVVSASHIELLLNDGRPNDSRPMRRMNSDSVIEGHLPEDLMRHGHPILGVGESFGGLDNPGNKRSSRASDTSSAYSGSDLMHTSLDDADVHDIDLSGMGESLVDSDDEEGYADSAESFSIRDAERDCLEKEPSQRTEEDIQILLNFTQHLKAFSNMTEHTRRLLCEVMVFAIVPLEGTIVMKDGEELDSWSVILNGEVEITRPNGTKERLQMGDSFGISPTMEKLYHQGVMKTVVNDCQFVCIAQSSFYRILHQGEENIKKHEEKGKVVMVTEHRELDGGNRKGHVVIRGTPERLMQHLVESHSTIDPNYVDDFLLTYRTFLDSPLELVKNLLEWFKNDELKTNVTRVVLLWVNNHFNDFETNPDMCDFLEHFECLLERESENDFEKMMGQLSLLNMACAAKARLRTVTLTRATREEMLHFSILGGLERGFGIFVTKVTPGSKAAEAGLKRGDQILEVNGHKFHQIYYNKALEILRGTTHLSITVKSNLQDFKNMLRSSDKDGKTTPNTPRKVKREDGSIPNPKQRLSVPDLDSTAPIFTTEPRDIKKNEKRSGIFGSNSKLRKALTHFNFMPKNINGRDTASINHSDESLYSKPSRKSSTSSSSSNTGVTLSNHFSASNPDITSIGLIVDDRNNMPEHVVKVYRSDQSFKYLLIHKETTAKEVVMLALQEFGITDPSCNYSLREVTVEMEKFIKSKRLPDTLSNLPERLNLNGRRALPRILRYYLKNNLTSEPLIPDELIGQLLAESLISLLQLYPHEVAWQLTLNDYRVFRDIEPTEYIDDLYDIKSKYGCHQLHKFAELVNKEMFWVITEITNETNLVKRTKLLKHFIKIAKHCKDCKNFNSMFAILSGLGHGAISRLKQTWERLPSKYLKLFEDLQSFMDPSRNMAKYRNLINSEHVSPPYIPFYPIFKKDLYFIHLGNDATVDSLINFEKLRMIAKEIRHMCNICSTKYDSNNMFLSTDSSFQSALVSGMTTLKRTKNRRGSALPNAKKMYEEAQMTRRVKSYLSNMPSNSDEDKLAEMSNLCEPSVKRRDPSPSVNNSPNMDERRVMSAAGPKFGAESPGAVRKLMALSDKVKPHNPKIPVGKVTVSPVSNRRGPGPTSPRIGLPRPVPVNLTPESTCLGAGPRKQPVRTGSVGSTDSSSPTSSVHSFKSQLASENDSGRGSICSNVSPIQVRRFTTPTGPVYAGTYSPGPVQHIRPPLPSYNTVKRMSGPSVPNNNPAPPVSRRPPLPDYEAATIMARRQQQQQLRSYSQSNVYVGVGHGPVTSDSDYDVPPIEGEEEQVSAV</sequence>
<dbReference type="SUPFAM" id="SSF51206">
    <property type="entry name" value="cAMP-binding domain-like"/>
    <property type="match status" value="1"/>
</dbReference>
<dbReference type="Pfam" id="PF00618">
    <property type="entry name" value="RasGEF_N"/>
    <property type="match status" value="1"/>
</dbReference>
<dbReference type="Gene3D" id="2.30.42.10">
    <property type="match status" value="1"/>
</dbReference>
<feature type="domain" description="Cyclic nucleotide-binding" evidence="6">
    <location>
        <begin position="505"/>
        <end position="605"/>
    </location>
</feature>
<feature type="region of interest" description="Disordered" evidence="4">
    <location>
        <begin position="1616"/>
        <end position="1643"/>
    </location>
</feature>
<feature type="region of interest" description="Disordered" evidence="4">
    <location>
        <begin position="404"/>
        <end position="433"/>
    </location>
</feature>
<feature type="compositionally biased region" description="Basic and acidic residues" evidence="4">
    <location>
        <begin position="472"/>
        <end position="487"/>
    </location>
</feature>